<evidence type="ECO:0000256" key="1">
    <source>
        <dbReference type="ARBA" id="ARBA00022741"/>
    </source>
</evidence>
<dbReference type="InterPro" id="IPR058031">
    <property type="entry name" value="AAA_lid_NorR"/>
</dbReference>
<gene>
    <name evidence="7" type="primary">acoR_2</name>
    <name evidence="7" type="ORF">MOST_23840</name>
</gene>
<evidence type="ECO:0000256" key="4">
    <source>
        <dbReference type="ARBA" id="ARBA00023125"/>
    </source>
</evidence>
<dbReference type="Pfam" id="PF02954">
    <property type="entry name" value="HTH_8"/>
    <property type="match status" value="1"/>
</dbReference>
<keyword evidence="1" id="KW-0547">Nucleotide-binding</keyword>
<reference evidence="7 8" key="1">
    <citation type="submission" date="2018-03" db="EMBL/GenBank/DDBJ databases">
        <title>Genome sequence of Moorella stamsii DSM 26217.</title>
        <authorList>
            <person name="Poehlein A."/>
            <person name="Daniel R."/>
        </authorList>
    </citation>
    <scope>NUCLEOTIDE SEQUENCE [LARGE SCALE GENOMIC DNA]</scope>
    <source>
        <strain evidence="8">DSM 26217</strain>
    </source>
</reference>
<dbReference type="GO" id="GO:0006355">
    <property type="term" value="P:regulation of DNA-templated transcription"/>
    <property type="evidence" value="ECO:0007669"/>
    <property type="project" value="InterPro"/>
</dbReference>
<dbReference type="InterPro" id="IPR002197">
    <property type="entry name" value="HTH_Fis"/>
</dbReference>
<dbReference type="CDD" id="cd00009">
    <property type="entry name" value="AAA"/>
    <property type="match status" value="1"/>
</dbReference>
<dbReference type="PROSITE" id="PS00675">
    <property type="entry name" value="SIGMA54_INTERACT_1"/>
    <property type="match status" value="1"/>
</dbReference>
<organism evidence="7 8">
    <name type="scientific">Neomoorella stamsii</name>
    <dbReference type="NCBI Taxonomy" id="1266720"/>
    <lineage>
        <taxon>Bacteria</taxon>
        <taxon>Bacillati</taxon>
        <taxon>Bacillota</taxon>
        <taxon>Clostridia</taxon>
        <taxon>Neomoorellales</taxon>
        <taxon>Neomoorellaceae</taxon>
        <taxon>Neomoorella</taxon>
    </lineage>
</organism>
<dbReference type="InterPro" id="IPR002078">
    <property type="entry name" value="Sigma_54_int"/>
</dbReference>
<keyword evidence="8" id="KW-1185">Reference proteome</keyword>
<dbReference type="AlphaFoldDB" id="A0A9X7J144"/>
<keyword evidence="5" id="KW-0804">Transcription</keyword>
<dbReference type="InterPro" id="IPR009057">
    <property type="entry name" value="Homeodomain-like_sf"/>
</dbReference>
<dbReference type="PROSITE" id="PS50045">
    <property type="entry name" value="SIGMA54_INTERACT_4"/>
    <property type="match status" value="1"/>
</dbReference>
<dbReference type="InterPro" id="IPR003593">
    <property type="entry name" value="AAA+_ATPase"/>
</dbReference>
<sequence>MMPLESVRSSVWKKEVFVPKLPISVIKELVRQEKAAAEKIRRLKLEVIYNRVEPSLISLVSPEIIDSWKRSRTYGLDPFQFKPRPVLAGLSWQNVLARKKPLLQVTDAYLERVISLLGENRWCIFLSDENGVILRVVSSKDRAMRKYNEKYQLIPGAVWTEMTGGTCANGLCIILNRPIQLWGPEHYTEPDWGLVTCSAAGIFDFPGNLIATLSLSTDSYLRRYSESLSLVVSIACAIQNRLENMEEYIDYFSSLSEEQRQATIIINRQGIITCTGIQVRNILKNTLNKVPKELEGLSLGEVFSKRSLFDAVLQKGEKLDDVKLKVGDRERSYIICSVWPLKDKLENITGCLVVLKEGERKRYAPSLKNLPEDATGAEYMAGDYEFEKIIGKSPKLLEAINIARRAACRGDGILLEGESGVGKEVFARCIHNLSCPAGPFVAVNCAALPKSLIESELFGYEGGAFTGADRRGRPGKIELAHGGTLFLDEIGDMPLEIQPVLLRVLEEKRLMRVGGSRYIPVNFHLIAATNKDLQELTGKKEFRLDLYYRIAVFKIPIPPLRERGSDILELANHFLKEIARKAGLPVPVLSKAAEARLLEYDWPGNVRQLENAMLYAITMCQNGMINVEDLPLEIQGGKEKIVAYWKNIEGMKTRRDDGAINTIVEKKKELEREIIAEALAQTNYSVCKAAAMLGLSRSTLYRKIKEYNLLLR</sequence>
<proteinExistence type="predicted"/>
<dbReference type="Proteomes" id="UP000239430">
    <property type="component" value="Unassembled WGS sequence"/>
</dbReference>
<dbReference type="InterPro" id="IPR027417">
    <property type="entry name" value="P-loop_NTPase"/>
</dbReference>
<keyword evidence="2" id="KW-0067">ATP-binding</keyword>
<dbReference type="RefSeq" id="WP_083476480.1">
    <property type="nucleotide sequence ID" value="NZ_PVXL01000054.1"/>
</dbReference>
<dbReference type="EMBL" id="PVXL01000054">
    <property type="protein sequence ID" value="PRR71546.1"/>
    <property type="molecule type" value="Genomic_DNA"/>
</dbReference>
<dbReference type="PROSITE" id="PS00676">
    <property type="entry name" value="SIGMA54_INTERACT_2"/>
    <property type="match status" value="1"/>
</dbReference>
<evidence type="ECO:0000259" key="6">
    <source>
        <dbReference type="PROSITE" id="PS50045"/>
    </source>
</evidence>
<accession>A0A9X7J144</accession>
<keyword evidence="3" id="KW-0805">Transcription regulation</keyword>
<dbReference type="SUPFAM" id="SSF46689">
    <property type="entry name" value="Homeodomain-like"/>
    <property type="match status" value="1"/>
</dbReference>
<keyword evidence="4" id="KW-0238">DNA-binding</keyword>
<feature type="domain" description="Sigma-54 factor interaction" evidence="6">
    <location>
        <begin position="389"/>
        <end position="618"/>
    </location>
</feature>
<dbReference type="GO" id="GO:0043565">
    <property type="term" value="F:sequence-specific DNA binding"/>
    <property type="evidence" value="ECO:0007669"/>
    <property type="project" value="InterPro"/>
</dbReference>
<name>A0A9X7J144_9FIRM</name>
<evidence type="ECO:0000313" key="7">
    <source>
        <dbReference type="EMBL" id="PRR71546.1"/>
    </source>
</evidence>
<dbReference type="Pfam" id="PF01590">
    <property type="entry name" value="GAF"/>
    <property type="match status" value="1"/>
</dbReference>
<dbReference type="GO" id="GO:0005524">
    <property type="term" value="F:ATP binding"/>
    <property type="evidence" value="ECO:0007669"/>
    <property type="project" value="UniProtKB-KW"/>
</dbReference>
<dbReference type="Gene3D" id="1.10.10.60">
    <property type="entry name" value="Homeodomain-like"/>
    <property type="match status" value="1"/>
</dbReference>
<dbReference type="InterPro" id="IPR003018">
    <property type="entry name" value="GAF"/>
</dbReference>
<dbReference type="InterPro" id="IPR025944">
    <property type="entry name" value="Sigma_54_int_dom_CS"/>
</dbReference>
<dbReference type="PANTHER" id="PTHR32071:SF57">
    <property type="entry name" value="C4-DICARBOXYLATE TRANSPORT TRANSCRIPTIONAL REGULATORY PROTEIN DCTD"/>
    <property type="match status" value="1"/>
</dbReference>
<evidence type="ECO:0000256" key="5">
    <source>
        <dbReference type="ARBA" id="ARBA00023163"/>
    </source>
</evidence>
<evidence type="ECO:0000313" key="8">
    <source>
        <dbReference type="Proteomes" id="UP000239430"/>
    </source>
</evidence>
<dbReference type="Pfam" id="PF00158">
    <property type="entry name" value="Sigma54_activat"/>
    <property type="match status" value="1"/>
</dbReference>
<evidence type="ECO:0000256" key="3">
    <source>
        <dbReference type="ARBA" id="ARBA00023015"/>
    </source>
</evidence>
<dbReference type="InterPro" id="IPR029016">
    <property type="entry name" value="GAF-like_dom_sf"/>
</dbReference>
<dbReference type="FunFam" id="3.40.50.300:FF:000006">
    <property type="entry name" value="DNA-binding transcriptional regulator NtrC"/>
    <property type="match status" value="1"/>
</dbReference>
<dbReference type="InterPro" id="IPR025662">
    <property type="entry name" value="Sigma_54_int_dom_ATP-bd_1"/>
</dbReference>
<dbReference type="PROSITE" id="PS00688">
    <property type="entry name" value="SIGMA54_INTERACT_3"/>
    <property type="match status" value="1"/>
</dbReference>
<dbReference type="InterPro" id="IPR025943">
    <property type="entry name" value="Sigma_54_int_dom_ATP-bd_2"/>
</dbReference>
<dbReference type="PANTHER" id="PTHR32071">
    <property type="entry name" value="TRANSCRIPTIONAL REGULATORY PROTEIN"/>
    <property type="match status" value="1"/>
</dbReference>
<dbReference type="Gene3D" id="3.40.50.300">
    <property type="entry name" value="P-loop containing nucleotide triphosphate hydrolases"/>
    <property type="match status" value="1"/>
</dbReference>
<dbReference type="SUPFAM" id="SSF52540">
    <property type="entry name" value="P-loop containing nucleoside triphosphate hydrolases"/>
    <property type="match status" value="1"/>
</dbReference>
<dbReference type="SMART" id="SM00382">
    <property type="entry name" value="AAA"/>
    <property type="match status" value="1"/>
</dbReference>
<protein>
    <submittedName>
        <fullName evidence="7">Acetoin dehydrogenase operon transcriptional activator AcoR</fullName>
    </submittedName>
</protein>
<comment type="caution">
    <text evidence="7">The sequence shown here is derived from an EMBL/GenBank/DDBJ whole genome shotgun (WGS) entry which is preliminary data.</text>
</comment>
<dbReference type="Gene3D" id="3.30.450.40">
    <property type="match status" value="1"/>
</dbReference>
<dbReference type="Pfam" id="PF25601">
    <property type="entry name" value="AAA_lid_14"/>
    <property type="match status" value="1"/>
</dbReference>
<evidence type="ECO:0000256" key="2">
    <source>
        <dbReference type="ARBA" id="ARBA00022840"/>
    </source>
</evidence>
<dbReference type="PRINTS" id="PR01590">
    <property type="entry name" value="HTHFIS"/>
</dbReference>
<dbReference type="Gene3D" id="1.10.8.60">
    <property type="match status" value="1"/>
</dbReference>